<dbReference type="CTD" id="8231403"/>
<reference evidence="2" key="2">
    <citation type="submission" date="2007-04" db="EMBL/GenBank/DDBJ databases">
        <title>The genome of the human body louse.</title>
        <authorList>
            <consortium name="The Human Body Louse Genome Consortium"/>
            <person name="Kirkness E."/>
            <person name="Walenz B."/>
            <person name="Hass B."/>
            <person name="Bruggner R."/>
            <person name="Strausberg R."/>
        </authorList>
    </citation>
    <scope>NUCLEOTIDE SEQUENCE</scope>
    <source>
        <strain evidence="2">USDA</strain>
    </source>
</reference>
<gene>
    <name evidence="3" type="primary">8231403</name>
    <name evidence="2" type="ORF">Phum_PHUM479840</name>
</gene>
<accession>E0VWG2</accession>
<dbReference type="RefSeq" id="XP_002430451.1">
    <property type="nucleotide sequence ID" value="XM_002430406.1"/>
</dbReference>
<dbReference type="EMBL" id="AAZO01005810">
    <property type="status" value="NOT_ANNOTATED_CDS"/>
    <property type="molecule type" value="Genomic_DNA"/>
</dbReference>
<reference evidence="2" key="1">
    <citation type="submission" date="2007-04" db="EMBL/GenBank/DDBJ databases">
        <title>Annotation of Pediculus humanus corporis strain USDA.</title>
        <authorList>
            <person name="Kirkness E."/>
            <person name="Hannick L."/>
            <person name="Hass B."/>
            <person name="Bruggner R."/>
            <person name="Lawson D."/>
            <person name="Bidwell S."/>
            <person name="Joardar V."/>
            <person name="Caler E."/>
            <person name="Walenz B."/>
            <person name="Inman J."/>
            <person name="Schobel S."/>
            <person name="Galinsky K."/>
            <person name="Amedeo P."/>
            <person name="Strausberg R."/>
        </authorList>
    </citation>
    <scope>NUCLEOTIDE SEQUENCE</scope>
    <source>
        <strain evidence="2">USDA</strain>
    </source>
</reference>
<feature type="signal peptide" evidence="1">
    <location>
        <begin position="1"/>
        <end position="20"/>
    </location>
</feature>
<evidence type="ECO:0000313" key="4">
    <source>
        <dbReference type="Proteomes" id="UP000009046"/>
    </source>
</evidence>
<name>E0VWG2_PEDHC</name>
<feature type="chain" id="PRO_5014570236" evidence="1">
    <location>
        <begin position="21"/>
        <end position="82"/>
    </location>
</feature>
<keyword evidence="1" id="KW-0732">Signal</keyword>
<protein>
    <submittedName>
        <fullName evidence="2 3">Uncharacterized protein</fullName>
    </submittedName>
</protein>
<reference evidence="3" key="3">
    <citation type="submission" date="2021-02" db="UniProtKB">
        <authorList>
            <consortium name="EnsemblMetazoa"/>
        </authorList>
    </citation>
    <scope>IDENTIFICATION</scope>
    <source>
        <strain evidence="3">USDA</strain>
    </source>
</reference>
<dbReference type="InParanoid" id="E0VWG2"/>
<dbReference type="HOGENOM" id="CLU_2561021_0_0_1"/>
<dbReference type="EnsemblMetazoa" id="PHUM479840-RA">
    <property type="protein sequence ID" value="PHUM479840-PA"/>
    <property type="gene ID" value="PHUM479840"/>
</dbReference>
<organism>
    <name type="scientific">Pediculus humanus subsp. corporis</name>
    <name type="common">Body louse</name>
    <dbReference type="NCBI Taxonomy" id="121224"/>
    <lineage>
        <taxon>Eukaryota</taxon>
        <taxon>Metazoa</taxon>
        <taxon>Ecdysozoa</taxon>
        <taxon>Arthropoda</taxon>
        <taxon>Hexapoda</taxon>
        <taxon>Insecta</taxon>
        <taxon>Pterygota</taxon>
        <taxon>Neoptera</taxon>
        <taxon>Paraneoptera</taxon>
        <taxon>Psocodea</taxon>
        <taxon>Troctomorpha</taxon>
        <taxon>Phthiraptera</taxon>
        <taxon>Anoplura</taxon>
        <taxon>Pediculidae</taxon>
        <taxon>Pediculus</taxon>
    </lineage>
</organism>
<evidence type="ECO:0000256" key="1">
    <source>
        <dbReference type="SAM" id="SignalP"/>
    </source>
</evidence>
<dbReference type="GeneID" id="8231403"/>
<dbReference type="Proteomes" id="UP000009046">
    <property type="component" value="Unassembled WGS sequence"/>
</dbReference>
<dbReference type="VEuPathDB" id="VectorBase:PHUM479840"/>
<evidence type="ECO:0000313" key="2">
    <source>
        <dbReference type="EMBL" id="EEB17713.1"/>
    </source>
</evidence>
<dbReference type="KEGG" id="phu:Phum_PHUM479840"/>
<dbReference type="EMBL" id="DS235819">
    <property type="protein sequence ID" value="EEB17713.1"/>
    <property type="molecule type" value="Genomic_DNA"/>
</dbReference>
<proteinExistence type="predicted"/>
<sequence length="82" mass="8886">MNATLVVLIVLCVFATTIMSAPTDDEIDFNGHIRRDKRTLKQLPAGLLEPILPLVKAIVPEPLLGKITMLLPLPAPSDAKSE</sequence>
<dbReference type="AlphaFoldDB" id="E0VWG2"/>
<evidence type="ECO:0000313" key="3">
    <source>
        <dbReference type="EnsemblMetazoa" id="PHUM479840-PA"/>
    </source>
</evidence>
<keyword evidence="4" id="KW-1185">Reference proteome</keyword>